<evidence type="ECO:0000313" key="2">
    <source>
        <dbReference type="Proteomes" id="UP000575083"/>
    </source>
</evidence>
<organism evidence="1 2">
    <name type="scientific">Acidovorax soli</name>
    <dbReference type="NCBI Taxonomy" id="592050"/>
    <lineage>
        <taxon>Bacteria</taxon>
        <taxon>Pseudomonadati</taxon>
        <taxon>Pseudomonadota</taxon>
        <taxon>Betaproteobacteria</taxon>
        <taxon>Burkholderiales</taxon>
        <taxon>Comamonadaceae</taxon>
        <taxon>Acidovorax</taxon>
    </lineage>
</organism>
<accession>A0A7X0UAC4</accession>
<gene>
    <name evidence="1" type="ORF">HNP48_003885</name>
</gene>
<comment type="caution">
    <text evidence="1">The sequence shown here is derived from an EMBL/GenBank/DDBJ whole genome shotgun (WGS) entry which is preliminary data.</text>
</comment>
<proteinExistence type="predicted"/>
<dbReference type="InterPro" id="IPR016053">
    <property type="entry name" value="Haem_Oase-like"/>
</dbReference>
<dbReference type="Gene3D" id="1.20.910.10">
    <property type="entry name" value="Heme oxygenase-like"/>
    <property type="match status" value="1"/>
</dbReference>
<dbReference type="AlphaFoldDB" id="A0A7X0UAC4"/>
<name>A0A7X0UAC4_9BURK</name>
<keyword evidence="2" id="KW-1185">Reference proteome</keyword>
<dbReference type="Proteomes" id="UP000575083">
    <property type="component" value="Unassembled WGS sequence"/>
</dbReference>
<dbReference type="EMBL" id="JACHLK010000007">
    <property type="protein sequence ID" value="MBB6561197.1"/>
    <property type="molecule type" value="Genomic_DNA"/>
</dbReference>
<dbReference type="GO" id="GO:0004392">
    <property type="term" value="F:heme oxygenase (decyclizing) activity"/>
    <property type="evidence" value="ECO:0007669"/>
    <property type="project" value="InterPro"/>
</dbReference>
<sequence>MPHNAHAPTPSLPATTDALQALRQATAGQHARLDASLPIGREGATLADYAAHTHMVAAWLQALWPLLLHLQTRETGFFFAPPERLVALRQDLEQARAQPWPYPSTATLQCMDQALARHPNQADAVHWGMAYVVEGSQLGGQVLYRRLAPHLAPHPLRYLQGDGTGTGARWKTFMALLRTHLASAAAVAAACDGARAAFQGLQAHAEALEGTPA</sequence>
<dbReference type="Pfam" id="PF01126">
    <property type="entry name" value="Heme_oxygenase"/>
    <property type="match status" value="1"/>
</dbReference>
<dbReference type="SUPFAM" id="SSF48613">
    <property type="entry name" value="Heme oxygenase-like"/>
    <property type="match status" value="1"/>
</dbReference>
<dbReference type="RefSeq" id="WP_260420289.1">
    <property type="nucleotide sequence ID" value="NZ_JACHLK010000007.1"/>
</dbReference>
<evidence type="ECO:0000313" key="1">
    <source>
        <dbReference type="EMBL" id="MBB6561197.1"/>
    </source>
</evidence>
<dbReference type="InterPro" id="IPR016084">
    <property type="entry name" value="Haem_Oase-like_multi-hlx"/>
</dbReference>
<dbReference type="GO" id="GO:0006788">
    <property type="term" value="P:heme oxidation"/>
    <property type="evidence" value="ECO:0007669"/>
    <property type="project" value="InterPro"/>
</dbReference>
<protein>
    <submittedName>
        <fullName evidence="1">Heme oxygenase</fullName>
    </submittedName>
</protein>
<reference evidence="1 2" key="1">
    <citation type="submission" date="2020-08" db="EMBL/GenBank/DDBJ databases">
        <title>Functional genomics of gut bacteria from endangered species of beetles.</title>
        <authorList>
            <person name="Carlos-Shanley C."/>
        </authorList>
    </citation>
    <scope>NUCLEOTIDE SEQUENCE [LARGE SCALE GENOMIC DNA]</scope>
    <source>
        <strain evidence="1 2">S00198</strain>
    </source>
</reference>
<dbReference type="CDD" id="cd19166">
    <property type="entry name" value="HemeO-bac"/>
    <property type="match status" value="1"/>
</dbReference>